<dbReference type="GO" id="GO:0032797">
    <property type="term" value="C:SMN complex"/>
    <property type="evidence" value="ECO:0007669"/>
    <property type="project" value="TreeGrafter"/>
</dbReference>
<proteinExistence type="inferred from homology"/>
<evidence type="ECO:0008006" key="4">
    <source>
        <dbReference type="Google" id="ProtNLM"/>
    </source>
</evidence>
<comment type="similarity">
    <text evidence="1">Belongs to the gemin-2 family.</text>
</comment>
<dbReference type="Pfam" id="PF04938">
    <property type="entry name" value="SIP1"/>
    <property type="match status" value="1"/>
</dbReference>
<dbReference type="EMBL" id="KN609881">
    <property type="protein sequence ID" value="KHJ78329.1"/>
    <property type="molecule type" value="Genomic_DNA"/>
</dbReference>
<evidence type="ECO:0000256" key="1">
    <source>
        <dbReference type="ARBA" id="ARBA00025758"/>
    </source>
</evidence>
<organism evidence="2 3">
    <name type="scientific">Oesophagostomum dentatum</name>
    <name type="common">Nodular worm</name>
    <dbReference type="NCBI Taxonomy" id="61180"/>
    <lineage>
        <taxon>Eukaryota</taxon>
        <taxon>Metazoa</taxon>
        <taxon>Ecdysozoa</taxon>
        <taxon>Nematoda</taxon>
        <taxon>Chromadorea</taxon>
        <taxon>Rhabditida</taxon>
        <taxon>Rhabditina</taxon>
        <taxon>Rhabditomorpha</taxon>
        <taxon>Strongyloidea</taxon>
        <taxon>Strongylidae</taxon>
        <taxon>Oesophagostomum</taxon>
    </lineage>
</organism>
<dbReference type="AlphaFoldDB" id="A0A0B1S061"/>
<dbReference type="InterPro" id="IPR035426">
    <property type="entry name" value="Gemin2/Brr1"/>
</dbReference>
<dbReference type="Proteomes" id="UP000053660">
    <property type="component" value="Unassembled WGS sequence"/>
</dbReference>
<gene>
    <name evidence="2" type="ORF">OESDEN_22050</name>
</gene>
<evidence type="ECO:0000313" key="3">
    <source>
        <dbReference type="Proteomes" id="UP000053660"/>
    </source>
</evidence>
<feature type="non-terminal residue" evidence="2">
    <location>
        <position position="201"/>
    </location>
</feature>
<dbReference type="OrthoDB" id="428895at2759"/>
<keyword evidence="3" id="KW-1185">Reference proteome</keyword>
<evidence type="ECO:0000313" key="2">
    <source>
        <dbReference type="EMBL" id="KHJ78329.1"/>
    </source>
</evidence>
<name>A0A0B1S061_OESDE</name>
<dbReference type="PANTHER" id="PTHR12794:SF0">
    <property type="entry name" value="GEM-ASSOCIATED PROTEIN 2"/>
    <property type="match status" value="1"/>
</dbReference>
<dbReference type="GO" id="GO:0005634">
    <property type="term" value="C:nucleus"/>
    <property type="evidence" value="ECO:0007669"/>
    <property type="project" value="TreeGrafter"/>
</dbReference>
<dbReference type="PANTHER" id="PTHR12794">
    <property type="entry name" value="GEMIN2"/>
    <property type="match status" value="1"/>
</dbReference>
<dbReference type="Gene3D" id="1.20.58.1070">
    <property type="match status" value="1"/>
</dbReference>
<feature type="non-terminal residue" evidence="2">
    <location>
        <position position="1"/>
    </location>
</feature>
<protein>
    <recommendedName>
        <fullName evidence="4">Gem-associated protein 2</fullName>
    </recommendedName>
</protein>
<sequence length="201" mass="23003">RKLLRNFLSDKRLAVLFQVIADRVRGPSCVSIVQSCIVETVSEKEASPSTSVQERDPRAPSREWCKAKVAEFSVLRSRMEKAPRRKAMRLQWPNLGNPEQWEEILLRRCHPKCVQFLPSFPNHKGTPPAVPVVLGLTTARVETLIQYAVEWAECDGFTRALREWLFVLFLMVHKPIMPDVCAAMRSLANLCRNTRSSLDMD</sequence>
<reference evidence="2 3" key="1">
    <citation type="submission" date="2014-03" db="EMBL/GenBank/DDBJ databases">
        <title>Draft genome of the hookworm Oesophagostomum dentatum.</title>
        <authorList>
            <person name="Mitreva M."/>
        </authorList>
    </citation>
    <scope>NUCLEOTIDE SEQUENCE [LARGE SCALE GENOMIC DNA]</scope>
    <source>
        <strain evidence="2 3">OD-Hann</strain>
    </source>
</reference>
<dbReference type="GO" id="GO:0000387">
    <property type="term" value="P:spliceosomal snRNP assembly"/>
    <property type="evidence" value="ECO:0007669"/>
    <property type="project" value="InterPro"/>
</dbReference>
<accession>A0A0B1S061</accession>